<organism evidence="2 3">
    <name type="scientific">Flavobacterium branchiicola</name>
    <dbReference type="NCBI Taxonomy" id="1114875"/>
    <lineage>
        <taxon>Bacteria</taxon>
        <taxon>Pseudomonadati</taxon>
        <taxon>Bacteroidota</taxon>
        <taxon>Flavobacteriia</taxon>
        <taxon>Flavobacteriales</taxon>
        <taxon>Flavobacteriaceae</taxon>
        <taxon>Flavobacterium</taxon>
    </lineage>
</organism>
<evidence type="ECO:0000313" key="3">
    <source>
        <dbReference type="Proteomes" id="UP001595935"/>
    </source>
</evidence>
<keyword evidence="3" id="KW-1185">Reference proteome</keyword>
<sequence length="405" mass="45689">MRNSNKYDVYKKLIVVLIFLCSINMAQAQAKKYIMFFAGEISYPECNCNYARFRLEYNGVHLDPIGGQKVESGSFLIYDKRPTYYEILLYQPDSEMCSGYCHDGWEYHVGGNITADCTPMTDYNGMYMITDQVLVDPGINNSFCETIALKATGCTGPQRFFWEYRIDGGSFVKTNISTAFDETFQFVKSNYIASTYTGNIDFRVVIDSDPTTTGENVYSNIVSYNVIPCSPDLDKKPEASKTTCTYNQDGNVILTFSRELVTNESFKFNFYKTPSNALIPTPSYTVDATKKIYTFTGLAQGDYYIVYQTFLNSQYSSTNKLPNPSFTISPPDAVYFEVIENQPLCKGGNGMLTIKAKGGTSPYYCQINSESEIEFTSSLDINKPEGTYLIKVRDKYTCIDTTAND</sequence>
<keyword evidence="1" id="KW-0732">Signal</keyword>
<proteinExistence type="predicted"/>
<protein>
    <recommendedName>
        <fullName evidence="4">SprB-like repeat protein</fullName>
    </recommendedName>
</protein>
<dbReference type="RefSeq" id="WP_213255679.1">
    <property type="nucleotide sequence ID" value="NZ_JAGYWA010000002.1"/>
</dbReference>
<accession>A0ABV9PDM5</accession>
<comment type="caution">
    <text evidence="2">The sequence shown here is derived from an EMBL/GenBank/DDBJ whole genome shotgun (WGS) entry which is preliminary data.</text>
</comment>
<dbReference type="Proteomes" id="UP001595935">
    <property type="component" value="Unassembled WGS sequence"/>
</dbReference>
<evidence type="ECO:0008006" key="4">
    <source>
        <dbReference type="Google" id="ProtNLM"/>
    </source>
</evidence>
<feature type="signal peptide" evidence="1">
    <location>
        <begin position="1"/>
        <end position="28"/>
    </location>
</feature>
<evidence type="ECO:0000256" key="1">
    <source>
        <dbReference type="SAM" id="SignalP"/>
    </source>
</evidence>
<reference evidence="3" key="1">
    <citation type="journal article" date="2019" name="Int. J. Syst. Evol. Microbiol.">
        <title>The Global Catalogue of Microorganisms (GCM) 10K type strain sequencing project: providing services to taxonomists for standard genome sequencing and annotation.</title>
        <authorList>
            <consortium name="The Broad Institute Genomics Platform"/>
            <consortium name="The Broad Institute Genome Sequencing Center for Infectious Disease"/>
            <person name="Wu L."/>
            <person name="Ma J."/>
        </authorList>
    </citation>
    <scope>NUCLEOTIDE SEQUENCE [LARGE SCALE GENOMIC DNA]</scope>
    <source>
        <strain evidence="3">WYCCWR 13023</strain>
    </source>
</reference>
<name>A0ABV9PDM5_9FLAO</name>
<feature type="chain" id="PRO_5045810027" description="SprB-like repeat protein" evidence="1">
    <location>
        <begin position="29"/>
        <end position="405"/>
    </location>
</feature>
<evidence type="ECO:0000313" key="2">
    <source>
        <dbReference type="EMBL" id="MFC4747055.1"/>
    </source>
</evidence>
<dbReference type="EMBL" id="JBHSGV010000002">
    <property type="protein sequence ID" value="MFC4747055.1"/>
    <property type="molecule type" value="Genomic_DNA"/>
</dbReference>
<gene>
    <name evidence="2" type="ORF">ACFO5S_06345</name>
</gene>